<evidence type="ECO:0000256" key="1">
    <source>
        <dbReference type="ARBA" id="ARBA00022602"/>
    </source>
</evidence>
<comment type="caution">
    <text evidence="7">The sequence shown here is derived from an EMBL/GenBank/DDBJ whole genome shotgun (WGS) entry which is preliminary data.</text>
</comment>
<reference evidence="7 8" key="1">
    <citation type="submission" date="2020-08" db="EMBL/GenBank/DDBJ databases">
        <title>Genomic Encyclopedia of Type Strains, Phase IV (KMG-IV): sequencing the most valuable type-strain genomes for metagenomic binning, comparative biology and taxonomic classification.</title>
        <authorList>
            <person name="Goeker M."/>
        </authorList>
    </citation>
    <scope>NUCLEOTIDE SEQUENCE [LARGE SCALE GENOMIC DNA]</scope>
    <source>
        <strain evidence="7 8">DSM 28760</strain>
    </source>
</reference>
<comment type="caution">
    <text evidence="5">Lacks conserved residue(s) required for the propagation of feature annotation.</text>
</comment>
<dbReference type="EC" id="2.5.1.129" evidence="5"/>
<dbReference type="NCBIfam" id="NF004685">
    <property type="entry name" value="PRK06029.1"/>
    <property type="match status" value="1"/>
</dbReference>
<keyword evidence="7" id="KW-0456">Lyase</keyword>
<keyword evidence="4 5" id="KW-0808">Transferase</keyword>
<dbReference type="InterPro" id="IPR004507">
    <property type="entry name" value="UbiX-like"/>
</dbReference>
<feature type="binding site" evidence="5">
    <location>
        <begin position="12"/>
        <end position="14"/>
    </location>
    <ligand>
        <name>FMN</name>
        <dbReference type="ChEBI" id="CHEBI:58210"/>
    </ligand>
</feature>
<gene>
    <name evidence="5" type="primary">ubiX</name>
    <name evidence="7" type="ORF">FHS81_001275</name>
</gene>
<evidence type="ECO:0000256" key="4">
    <source>
        <dbReference type="ARBA" id="ARBA00022679"/>
    </source>
</evidence>
<keyword evidence="1 5" id="KW-0637">Prenyltransferase</keyword>
<feature type="binding site" evidence="5">
    <location>
        <position position="39"/>
    </location>
    <ligand>
        <name>FMN</name>
        <dbReference type="ChEBI" id="CHEBI:58210"/>
    </ligand>
</feature>
<feature type="binding site" evidence="5">
    <location>
        <position position="156"/>
    </location>
    <ligand>
        <name>dimethylallyl phosphate</name>
        <dbReference type="ChEBI" id="CHEBI:88052"/>
    </ligand>
</feature>
<dbReference type="SUPFAM" id="SSF52507">
    <property type="entry name" value="Homo-oligomeric flavin-containing Cys decarboxylases, HFCD"/>
    <property type="match status" value="1"/>
</dbReference>
<keyword evidence="2 5" id="KW-0285">Flavoprotein</keyword>
<evidence type="ECO:0000313" key="7">
    <source>
        <dbReference type="EMBL" id="MBB3809205.1"/>
    </source>
</evidence>
<dbReference type="NCBIfam" id="TIGR00421">
    <property type="entry name" value="ubiX_pad"/>
    <property type="match status" value="1"/>
</dbReference>
<feature type="binding site" evidence="5">
    <location>
        <begin position="91"/>
        <end position="94"/>
    </location>
    <ligand>
        <name>FMN</name>
        <dbReference type="ChEBI" id="CHEBI:58210"/>
    </ligand>
</feature>
<organism evidence="7 8">
    <name type="scientific">Pseudochelatococcus contaminans</name>
    <dbReference type="NCBI Taxonomy" id="1538103"/>
    <lineage>
        <taxon>Bacteria</taxon>
        <taxon>Pseudomonadati</taxon>
        <taxon>Pseudomonadota</taxon>
        <taxon>Alphaproteobacteria</taxon>
        <taxon>Hyphomicrobiales</taxon>
        <taxon>Chelatococcaceae</taxon>
        <taxon>Pseudochelatococcus</taxon>
    </lineage>
</organism>
<proteinExistence type="inferred from homology"/>
<evidence type="ECO:0000256" key="5">
    <source>
        <dbReference type="HAMAP-Rule" id="MF_01984"/>
    </source>
</evidence>
<dbReference type="AlphaFoldDB" id="A0A7W5Z3L0"/>
<comment type="catalytic activity">
    <reaction evidence="5">
        <text>dimethylallyl phosphate + FMNH2 = prenylated FMNH2 + phosphate</text>
        <dbReference type="Rhea" id="RHEA:37743"/>
        <dbReference type="ChEBI" id="CHEBI:43474"/>
        <dbReference type="ChEBI" id="CHEBI:57618"/>
        <dbReference type="ChEBI" id="CHEBI:87467"/>
        <dbReference type="ChEBI" id="CHEBI:88052"/>
        <dbReference type="EC" id="2.5.1.129"/>
    </reaction>
</comment>
<dbReference type="Pfam" id="PF02441">
    <property type="entry name" value="Flavoprotein"/>
    <property type="match status" value="1"/>
</dbReference>
<keyword evidence="8" id="KW-1185">Reference proteome</keyword>
<dbReference type="GO" id="GO:0016831">
    <property type="term" value="F:carboxy-lyase activity"/>
    <property type="evidence" value="ECO:0007669"/>
    <property type="project" value="TreeGrafter"/>
</dbReference>
<dbReference type="Gene3D" id="3.40.50.1950">
    <property type="entry name" value="Flavin prenyltransferase-like"/>
    <property type="match status" value="1"/>
</dbReference>
<dbReference type="EMBL" id="JACICC010000002">
    <property type="protein sequence ID" value="MBB3809205.1"/>
    <property type="molecule type" value="Genomic_DNA"/>
</dbReference>
<dbReference type="HAMAP" id="MF_01984">
    <property type="entry name" value="ubiX_pad"/>
    <property type="match status" value="1"/>
</dbReference>
<evidence type="ECO:0000256" key="2">
    <source>
        <dbReference type="ARBA" id="ARBA00022630"/>
    </source>
</evidence>
<feature type="binding site" evidence="5">
    <location>
        <position position="126"/>
    </location>
    <ligand>
        <name>FMN</name>
        <dbReference type="ChEBI" id="CHEBI:58210"/>
    </ligand>
</feature>
<protein>
    <recommendedName>
        <fullName evidence="5">Flavin prenyltransferase UbiX</fullName>
        <ecNumber evidence="5">2.5.1.129</ecNumber>
    </recommendedName>
</protein>
<dbReference type="GO" id="GO:0106141">
    <property type="term" value="F:flavin prenyltransferase activity"/>
    <property type="evidence" value="ECO:0007669"/>
    <property type="project" value="UniProtKB-EC"/>
</dbReference>
<dbReference type="InterPro" id="IPR036551">
    <property type="entry name" value="Flavin_trans-like"/>
</dbReference>
<dbReference type="InterPro" id="IPR003382">
    <property type="entry name" value="Flavoprotein"/>
</dbReference>
<dbReference type="PANTHER" id="PTHR43374">
    <property type="entry name" value="FLAVIN PRENYLTRANSFERASE"/>
    <property type="match status" value="1"/>
</dbReference>
<dbReference type="Proteomes" id="UP000537592">
    <property type="component" value="Unassembled WGS sequence"/>
</dbReference>
<comment type="function">
    <text evidence="5">Flavin prenyltransferase that catalyzes the synthesis of the prenylated FMN cofactor (prenyl-FMN) for 4-hydroxy-3-polyprenylbenzoic acid decarboxylase UbiD. The prenyltransferase is metal-independent and links a dimethylallyl moiety from dimethylallyl monophosphate (DMAP) to the flavin N5 and C6 atoms of FMN.</text>
</comment>
<sequence length="199" mass="21160">MNRINVVVGVTGASGAPIAVRIVERLAETGQLAIHLVVSPSALRTLEHETDRGALERMTVLATVNHAHDDIGASIASGSVPTAGMIVAPCSMRTLGAIAHSIGDNLIIRAADVHLKERRKLVLVARETPLHLGHLRTMGAVTEMGAIVMPPVPAFYHRPQSVEEIVDQIAARAIDLLGLPIPPLARAWNPDVESECILT</sequence>
<comment type="similarity">
    <text evidence="5">Belongs to the UbiX/PAD1 family.</text>
</comment>
<feature type="binding site" evidence="5">
    <location>
        <position position="172"/>
    </location>
    <ligand>
        <name>dimethylallyl phosphate</name>
        <dbReference type="ChEBI" id="CHEBI:88052"/>
    </ligand>
</feature>
<evidence type="ECO:0000313" key="8">
    <source>
        <dbReference type="Proteomes" id="UP000537592"/>
    </source>
</evidence>
<feature type="domain" description="Flavoprotein" evidence="6">
    <location>
        <begin position="5"/>
        <end position="175"/>
    </location>
</feature>
<evidence type="ECO:0000259" key="6">
    <source>
        <dbReference type="Pfam" id="PF02441"/>
    </source>
</evidence>
<evidence type="ECO:0000256" key="3">
    <source>
        <dbReference type="ARBA" id="ARBA00022643"/>
    </source>
</evidence>
<accession>A0A7W5Z3L0</accession>
<dbReference type="RefSeq" id="WP_183751190.1">
    <property type="nucleotide sequence ID" value="NZ_JACICC010000002.1"/>
</dbReference>
<dbReference type="PANTHER" id="PTHR43374:SF1">
    <property type="entry name" value="FLAVIN PRENYLTRANSFERASE PAD1, MITOCHONDRIAL"/>
    <property type="match status" value="1"/>
</dbReference>
<name>A0A7W5Z3L0_9HYPH</name>
<keyword evidence="3 5" id="KW-0288">FMN</keyword>